<dbReference type="InterPro" id="IPR036396">
    <property type="entry name" value="Cyt_P450_sf"/>
</dbReference>
<evidence type="ECO:0000313" key="4">
    <source>
        <dbReference type="Proteomes" id="UP001521785"/>
    </source>
</evidence>
<comment type="caution">
    <text evidence="3">The sequence shown here is derived from an EMBL/GenBank/DDBJ whole genome shotgun (WGS) entry which is preliminary data.</text>
</comment>
<sequence>MLSPVVIILLATAALLVRFLITGLRSPLSHIPGPWHTRFTAISLRIAIIKGRRIHHVDALHQEYGPIVRLSPSELDVSDVSAFAQIHRIGSRFVKSPWYEGSHRGGKPGIFAMRDVREHAARRRLFARAFSYSSIATHWESTVREKVSLAILGIKACASSGGQAQIGDEKAGSERKHGADVMKWFTLMATDVIAHLAFGESFCMLELGRQTPYITAVQSVLLGSVLRGEAPLLWHVAKYIPFGKLYAITQAEGVVMQHGSRAIHNMRREGGGVQNLFGQMEAAAEKDDGSITDEEIKREAGNLIVAGSDTTAVTLTYLVWAVLKQPELQRELEAEIGGLSEALQLEELAKDAPLLNSVIEETLRLYGAAPGALPRSVPTEGAVFGGYRVPGGVEVSTQAYTFHRHPDLWADPLRYVLFLVLVCV</sequence>
<dbReference type="Pfam" id="PF00067">
    <property type="entry name" value="p450"/>
    <property type="match status" value="1"/>
</dbReference>
<evidence type="ECO:0000256" key="2">
    <source>
        <dbReference type="ARBA" id="ARBA00023002"/>
    </source>
</evidence>
<dbReference type="InterPro" id="IPR001128">
    <property type="entry name" value="Cyt_P450"/>
</dbReference>
<protein>
    <recommendedName>
        <fullName evidence="5">Cytochrome P450</fullName>
    </recommendedName>
</protein>
<organism evidence="3 4">
    <name type="scientific">Paraconiothyrium brasiliense</name>
    <dbReference type="NCBI Taxonomy" id="300254"/>
    <lineage>
        <taxon>Eukaryota</taxon>
        <taxon>Fungi</taxon>
        <taxon>Dikarya</taxon>
        <taxon>Ascomycota</taxon>
        <taxon>Pezizomycotina</taxon>
        <taxon>Dothideomycetes</taxon>
        <taxon>Pleosporomycetidae</taxon>
        <taxon>Pleosporales</taxon>
        <taxon>Massarineae</taxon>
        <taxon>Didymosphaeriaceae</taxon>
        <taxon>Paraconiothyrium</taxon>
    </lineage>
</organism>
<evidence type="ECO:0008006" key="5">
    <source>
        <dbReference type="Google" id="ProtNLM"/>
    </source>
</evidence>
<dbReference type="InterPro" id="IPR002401">
    <property type="entry name" value="Cyt_P450_E_grp-I"/>
</dbReference>
<keyword evidence="2" id="KW-0560">Oxidoreductase</keyword>
<evidence type="ECO:0000256" key="1">
    <source>
        <dbReference type="ARBA" id="ARBA00010617"/>
    </source>
</evidence>
<dbReference type="PANTHER" id="PTHR24305">
    <property type="entry name" value="CYTOCHROME P450"/>
    <property type="match status" value="1"/>
</dbReference>
<dbReference type="Proteomes" id="UP001521785">
    <property type="component" value="Unassembled WGS sequence"/>
</dbReference>
<dbReference type="EMBL" id="JAKJXO020000002">
    <property type="protein sequence ID" value="KAL1610837.1"/>
    <property type="molecule type" value="Genomic_DNA"/>
</dbReference>
<reference evidence="3 4" key="1">
    <citation type="submission" date="2024-02" db="EMBL/GenBank/DDBJ databases">
        <title>De novo assembly and annotation of 12 fungi associated with fruit tree decline syndrome in Ontario, Canada.</title>
        <authorList>
            <person name="Sulman M."/>
            <person name="Ellouze W."/>
            <person name="Ilyukhin E."/>
        </authorList>
    </citation>
    <scope>NUCLEOTIDE SEQUENCE [LARGE SCALE GENOMIC DNA]</scope>
    <source>
        <strain evidence="3 4">M42-189</strain>
    </source>
</reference>
<gene>
    <name evidence="3" type="ORF">SLS60_002508</name>
</gene>
<comment type="similarity">
    <text evidence="1">Belongs to the cytochrome P450 family.</text>
</comment>
<name>A0ABR3S2H6_9PLEO</name>
<accession>A0ABR3S2H6</accession>
<dbReference type="Gene3D" id="1.10.630.10">
    <property type="entry name" value="Cytochrome P450"/>
    <property type="match status" value="1"/>
</dbReference>
<dbReference type="InterPro" id="IPR050121">
    <property type="entry name" value="Cytochrome_P450_monoxygenase"/>
</dbReference>
<keyword evidence="4" id="KW-1185">Reference proteome</keyword>
<dbReference type="PRINTS" id="PR00463">
    <property type="entry name" value="EP450I"/>
</dbReference>
<dbReference type="SUPFAM" id="SSF48264">
    <property type="entry name" value="Cytochrome P450"/>
    <property type="match status" value="1"/>
</dbReference>
<dbReference type="PANTHER" id="PTHR24305:SF96">
    <property type="entry name" value="CYTOCHROME P450 MONOOXYGENASE STCB-RELATED"/>
    <property type="match status" value="1"/>
</dbReference>
<evidence type="ECO:0000313" key="3">
    <source>
        <dbReference type="EMBL" id="KAL1610837.1"/>
    </source>
</evidence>
<proteinExistence type="inferred from homology"/>